<dbReference type="EMBL" id="NOKQ01000134">
    <property type="protein sequence ID" value="OZS79421.1"/>
    <property type="molecule type" value="Genomic_DNA"/>
</dbReference>
<sequence length="95" mass="11234">MAIQFTTSDILEKQFKTTMRGYSQEEVDAFLDEIIKDYEQFDKRIQELERENRDLRTQVEDTPRSAPAPQTSTNFDILKRLSNLEKHVFGAKLYD</sequence>
<dbReference type="NCBIfam" id="NF010725">
    <property type="entry name" value="PRK14127.1"/>
    <property type="match status" value="1"/>
</dbReference>
<dbReference type="RefSeq" id="WP_094941802.1">
    <property type="nucleotide sequence ID" value="NZ_NOKQ01000134.1"/>
</dbReference>
<keyword evidence="5" id="KW-0175">Coiled coil</keyword>
<protein>
    <submittedName>
        <fullName evidence="8">Cell division protein DivIVA</fullName>
    </submittedName>
</protein>
<dbReference type="InterPro" id="IPR007793">
    <property type="entry name" value="DivIVA_fam"/>
</dbReference>
<evidence type="ECO:0000256" key="1">
    <source>
        <dbReference type="ARBA" id="ARBA00004496"/>
    </source>
</evidence>
<feature type="compositionally biased region" description="Basic and acidic residues" evidence="7">
    <location>
        <begin position="52"/>
        <end position="63"/>
    </location>
</feature>
<dbReference type="GO" id="GO:0005737">
    <property type="term" value="C:cytoplasm"/>
    <property type="evidence" value="ECO:0007669"/>
    <property type="project" value="UniProtKB-SubCell"/>
</dbReference>
<dbReference type="Proteomes" id="UP000217065">
    <property type="component" value="Unassembled WGS sequence"/>
</dbReference>
<evidence type="ECO:0000256" key="2">
    <source>
        <dbReference type="ARBA" id="ARBA00022490"/>
    </source>
</evidence>
<name>A0A264W7C2_9BACL</name>
<dbReference type="Gene3D" id="6.10.250.660">
    <property type="match status" value="1"/>
</dbReference>
<evidence type="ECO:0000256" key="6">
    <source>
        <dbReference type="ARBA" id="ARBA00023306"/>
    </source>
</evidence>
<dbReference type="InterPro" id="IPR019933">
    <property type="entry name" value="DivIVA_domain"/>
</dbReference>
<keyword evidence="6" id="KW-0131">Cell cycle</keyword>
<gene>
    <name evidence="8" type="ORF">CF394_03085</name>
</gene>
<dbReference type="PANTHER" id="PTHR35794">
    <property type="entry name" value="CELL DIVISION PROTEIN DIVIVA"/>
    <property type="match status" value="1"/>
</dbReference>
<dbReference type="GO" id="GO:0051301">
    <property type="term" value="P:cell division"/>
    <property type="evidence" value="ECO:0007669"/>
    <property type="project" value="UniProtKB-KW"/>
</dbReference>
<dbReference type="PIRSF" id="PIRSF029938">
    <property type="entry name" value="UCP029938"/>
    <property type="match status" value="1"/>
</dbReference>
<evidence type="ECO:0000256" key="7">
    <source>
        <dbReference type="SAM" id="MobiDB-lite"/>
    </source>
</evidence>
<dbReference type="Pfam" id="PF05103">
    <property type="entry name" value="DivIVA"/>
    <property type="match status" value="1"/>
</dbReference>
<keyword evidence="3 8" id="KW-0132">Cell division</keyword>
<reference evidence="8 9" key="1">
    <citation type="submission" date="2017-07" db="EMBL/GenBank/DDBJ databases">
        <title>Tetzosporium hominis gen.nov. sp.nov.</title>
        <authorList>
            <person name="Tetz G."/>
            <person name="Tetz V."/>
        </authorList>
    </citation>
    <scope>NUCLEOTIDE SEQUENCE [LARGE SCALE GENOMIC DNA]</scope>
    <source>
        <strain evidence="8 9">VT-49</strain>
    </source>
</reference>
<accession>A0A264W7C2</accession>
<evidence type="ECO:0000256" key="4">
    <source>
        <dbReference type="ARBA" id="ARBA00022960"/>
    </source>
</evidence>
<comment type="subcellular location">
    <subcellularLocation>
        <location evidence="1">Cytoplasm</location>
    </subcellularLocation>
</comment>
<comment type="caution">
    <text evidence="8">The sequence shown here is derived from an EMBL/GenBank/DDBJ whole genome shotgun (WGS) entry which is preliminary data.</text>
</comment>
<dbReference type="GO" id="GO:0008360">
    <property type="term" value="P:regulation of cell shape"/>
    <property type="evidence" value="ECO:0007669"/>
    <property type="project" value="UniProtKB-KW"/>
</dbReference>
<organism evidence="8 9">
    <name type="scientific">Tetzosporium hominis</name>
    <dbReference type="NCBI Taxonomy" id="2020506"/>
    <lineage>
        <taxon>Bacteria</taxon>
        <taxon>Bacillati</taxon>
        <taxon>Bacillota</taxon>
        <taxon>Bacilli</taxon>
        <taxon>Bacillales</taxon>
        <taxon>Caryophanaceae</taxon>
        <taxon>Tetzosporium</taxon>
    </lineage>
</organism>
<dbReference type="InterPro" id="IPR011229">
    <property type="entry name" value="Cell_cycle_GpsB"/>
</dbReference>
<dbReference type="NCBIfam" id="TIGR03544">
    <property type="entry name" value="DivI1A_domain"/>
    <property type="match status" value="1"/>
</dbReference>
<evidence type="ECO:0000256" key="3">
    <source>
        <dbReference type="ARBA" id="ARBA00022618"/>
    </source>
</evidence>
<keyword evidence="4" id="KW-0133">Cell shape</keyword>
<keyword evidence="9" id="KW-1185">Reference proteome</keyword>
<dbReference type="AlphaFoldDB" id="A0A264W7C2"/>
<proteinExistence type="predicted"/>
<dbReference type="OrthoDB" id="389699at2"/>
<feature type="region of interest" description="Disordered" evidence="7">
    <location>
        <begin position="52"/>
        <end position="73"/>
    </location>
</feature>
<evidence type="ECO:0000256" key="5">
    <source>
        <dbReference type="ARBA" id="ARBA00023054"/>
    </source>
</evidence>
<dbReference type="PANTHER" id="PTHR35794:SF1">
    <property type="entry name" value="CELL CYCLE PROTEIN GPSB"/>
    <property type="match status" value="1"/>
</dbReference>
<evidence type="ECO:0000313" key="8">
    <source>
        <dbReference type="EMBL" id="OZS79421.1"/>
    </source>
</evidence>
<keyword evidence="2" id="KW-0963">Cytoplasm</keyword>
<evidence type="ECO:0000313" key="9">
    <source>
        <dbReference type="Proteomes" id="UP000217065"/>
    </source>
</evidence>